<dbReference type="AlphaFoldDB" id="A0ABD4T136"/>
<protein>
    <submittedName>
        <fullName evidence="1">Uncharacterized protein</fullName>
    </submittedName>
</protein>
<keyword evidence="2" id="KW-1185">Reference proteome</keyword>
<dbReference type="RefSeq" id="WP_166280513.1">
    <property type="nucleotide sequence ID" value="NZ_JTHE03000028.1"/>
</dbReference>
<sequence length="98" mass="10889">MQSSLFDTLFRDDQGNIVIGQPPNASLLTWIGASLLQWVFPQEPLHSLMKIVALAAILLWATQELLTGVNYFRRGLGGLVLISVVGWQLEQALEQMLP</sequence>
<accession>A0ABD4T136</accession>
<proteinExistence type="predicted"/>
<dbReference type="EMBL" id="JTHE03000028">
    <property type="protein sequence ID" value="MCM1982075.1"/>
    <property type="molecule type" value="Genomic_DNA"/>
</dbReference>
<reference evidence="1 2" key="1">
    <citation type="journal article" date="2015" name="Genome Announc.">
        <title>Draft Genome Sequence of Filamentous Marine Cyanobacterium Lyngbya confervoides Strain BDU141951.</title>
        <authorList>
            <person name="Chandrababunaidu M.M."/>
            <person name="Sen D."/>
            <person name="Tripathy S."/>
        </authorList>
    </citation>
    <scope>NUCLEOTIDE SEQUENCE [LARGE SCALE GENOMIC DNA]</scope>
    <source>
        <strain evidence="1 2">BDU141951</strain>
    </source>
</reference>
<evidence type="ECO:0000313" key="1">
    <source>
        <dbReference type="EMBL" id="MCM1982075.1"/>
    </source>
</evidence>
<gene>
    <name evidence="1" type="ORF">QQ91_0004410</name>
</gene>
<comment type="caution">
    <text evidence="1">The sequence shown here is derived from an EMBL/GenBank/DDBJ whole genome shotgun (WGS) entry which is preliminary data.</text>
</comment>
<dbReference type="Proteomes" id="UP000031561">
    <property type="component" value="Unassembled WGS sequence"/>
</dbReference>
<evidence type="ECO:0000313" key="2">
    <source>
        <dbReference type="Proteomes" id="UP000031561"/>
    </source>
</evidence>
<name>A0ABD4T136_9CYAN</name>
<organism evidence="1 2">
    <name type="scientific">Lyngbya confervoides BDU141951</name>
    <dbReference type="NCBI Taxonomy" id="1574623"/>
    <lineage>
        <taxon>Bacteria</taxon>
        <taxon>Bacillati</taxon>
        <taxon>Cyanobacteriota</taxon>
        <taxon>Cyanophyceae</taxon>
        <taxon>Oscillatoriophycideae</taxon>
        <taxon>Oscillatoriales</taxon>
        <taxon>Microcoleaceae</taxon>
        <taxon>Lyngbya</taxon>
    </lineage>
</organism>